<dbReference type="PRINTS" id="PR00738">
    <property type="entry name" value="GLHYDRLASE20"/>
</dbReference>
<name>A0A3D9V442_THECX</name>
<dbReference type="GO" id="GO:0004563">
    <property type="term" value="F:beta-N-acetylhexosaminidase activity"/>
    <property type="evidence" value="ECO:0007669"/>
    <property type="project" value="InterPro"/>
</dbReference>
<evidence type="ECO:0000256" key="1">
    <source>
        <dbReference type="ARBA" id="ARBA00006285"/>
    </source>
</evidence>
<dbReference type="InterPro" id="IPR025705">
    <property type="entry name" value="Beta_hexosaminidase_sua/sub"/>
</dbReference>
<protein>
    <submittedName>
        <fullName evidence="8">Hexosaminidase</fullName>
    </submittedName>
</protein>
<feature type="active site" description="Proton donor" evidence="4">
    <location>
        <position position="302"/>
    </location>
</feature>
<dbReference type="RefSeq" id="WP_115850207.1">
    <property type="nucleotide sequence ID" value="NZ_QTUC01000001.1"/>
</dbReference>
<evidence type="ECO:0000256" key="3">
    <source>
        <dbReference type="ARBA" id="ARBA00023295"/>
    </source>
</evidence>
<dbReference type="GO" id="GO:0005975">
    <property type="term" value="P:carbohydrate metabolic process"/>
    <property type="evidence" value="ECO:0007669"/>
    <property type="project" value="InterPro"/>
</dbReference>
<evidence type="ECO:0000313" key="9">
    <source>
        <dbReference type="Proteomes" id="UP000256485"/>
    </source>
</evidence>
<proteinExistence type="inferred from homology"/>
<dbReference type="InterPro" id="IPR052764">
    <property type="entry name" value="GH20_Enzymes"/>
</dbReference>
<dbReference type="PANTHER" id="PTHR43678:SF1">
    <property type="entry name" value="BETA-N-ACETYLHEXOSAMINIDASE"/>
    <property type="match status" value="1"/>
</dbReference>
<evidence type="ECO:0000259" key="6">
    <source>
        <dbReference type="Pfam" id="PF00728"/>
    </source>
</evidence>
<dbReference type="InterPro" id="IPR029018">
    <property type="entry name" value="Hex-like_dom2"/>
</dbReference>
<dbReference type="Proteomes" id="UP000256485">
    <property type="component" value="Unassembled WGS sequence"/>
</dbReference>
<dbReference type="InterPro" id="IPR035992">
    <property type="entry name" value="Ricin_B-like_lectins"/>
</dbReference>
<dbReference type="InterPro" id="IPR017853">
    <property type="entry name" value="GH"/>
</dbReference>
<keyword evidence="2" id="KW-0378">Hydrolase</keyword>
<evidence type="ECO:0000256" key="4">
    <source>
        <dbReference type="PIRSR" id="PIRSR625705-1"/>
    </source>
</evidence>
<reference evidence="8 9" key="1">
    <citation type="submission" date="2018-08" db="EMBL/GenBank/DDBJ databases">
        <title>Sequencing the genomes of 1000 actinobacteria strains.</title>
        <authorList>
            <person name="Klenk H.-P."/>
        </authorList>
    </citation>
    <scope>NUCLEOTIDE SEQUENCE [LARGE SCALE GENOMIC DNA]</scope>
    <source>
        <strain evidence="8 9">DSM 22891</strain>
    </source>
</reference>
<dbReference type="Gene3D" id="3.20.20.80">
    <property type="entry name" value="Glycosidases"/>
    <property type="match status" value="1"/>
</dbReference>
<dbReference type="SUPFAM" id="SSF51445">
    <property type="entry name" value="(Trans)glycosidases"/>
    <property type="match status" value="1"/>
</dbReference>
<keyword evidence="3" id="KW-0326">Glycosidase</keyword>
<dbReference type="CDD" id="cd23386">
    <property type="entry name" value="beta-trefoil_Ricin_LNBase"/>
    <property type="match status" value="1"/>
</dbReference>
<comment type="similarity">
    <text evidence="1">Belongs to the glycosyl hydrolase 20 family.</text>
</comment>
<dbReference type="PROSITE" id="PS50231">
    <property type="entry name" value="RICIN_B_LECTIN"/>
    <property type="match status" value="1"/>
</dbReference>
<evidence type="ECO:0000256" key="2">
    <source>
        <dbReference type="ARBA" id="ARBA00022801"/>
    </source>
</evidence>
<gene>
    <name evidence="8" type="ORF">DFJ64_2005</name>
</gene>
<dbReference type="Gene3D" id="2.80.10.50">
    <property type="match status" value="1"/>
</dbReference>
<evidence type="ECO:0000313" key="8">
    <source>
        <dbReference type="EMBL" id="REF36592.1"/>
    </source>
</evidence>
<accession>A0A3D9V442</accession>
<evidence type="ECO:0000256" key="5">
    <source>
        <dbReference type="SAM" id="SignalP"/>
    </source>
</evidence>
<organism evidence="8 9">
    <name type="scientific">Thermasporomyces composti</name>
    <dbReference type="NCBI Taxonomy" id="696763"/>
    <lineage>
        <taxon>Bacteria</taxon>
        <taxon>Bacillati</taxon>
        <taxon>Actinomycetota</taxon>
        <taxon>Actinomycetes</taxon>
        <taxon>Propionibacteriales</taxon>
        <taxon>Nocardioidaceae</taxon>
        <taxon>Thermasporomyces</taxon>
    </lineage>
</organism>
<dbReference type="InterPro" id="IPR015882">
    <property type="entry name" value="HEX_bac_N"/>
</dbReference>
<dbReference type="InterPro" id="IPR015883">
    <property type="entry name" value="Glyco_hydro_20_cat"/>
</dbReference>
<dbReference type="AlphaFoldDB" id="A0A3D9V442"/>
<feature type="signal peptide" evidence="5">
    <location>
        <begin position="1"/>
        <end position="27"/>
    </location>
</feature>
<keyword evidence="9" id="KW-1185">Reference proteome</keyword>
<dbReference type="Pfam" id="PF02838">
    <property type="entry name" value="Glyco_hydro_20b"/>
    <property type="match status" value="1"/>
</dbReference>
<feature type="chain" id="PRO_5017681689" evidence="5">
    <location>
        <begin position="28"/>
        <end position="656"/>
    </location>
</feature>
<dbReference type="Pfam" id="PF00728">
    <property type="entry name" value="Glyco_hydro_20"/>
    <property type="match status" value="1"/>
</dbReference>
<keyword evidence="5" id="KW-0732">Signal</keyword>
<dbReference type="SUPFAM" id="SSF50370">
    <property type="entry name" value="Ricin B-like lectins"/>
    <property type="match status" value="1"/>
</dbReference>
<dbReference type="EMBL" id="QTUC01000001">
    <property type="protein sequence ID" value="REF36592.1"/>
    <property type="molecule type" value="Genomic_DNA"/>
</dbReference>
<feature type="domain" description="Glycoside hydrolase family 20 catalytic" evidence="6">
    <location>
        <begin position="210"/>
        <end position="473"/>
    </location>
</feature>
<dbReference type="Gene3D" id="3.30.379.10">
    <property type="entry name" value="Chitobiase/beta-hexosaminidase domain 2-like"/>
    <property type="match status" value="1"/>
</dbReference>
<sequence>MKVVRRTFVVVAAFLLLLATPVGVASATAPNPPPQVIPSLTNWSGGQGTVTLSTRTRILVQPRAVRVHQDALEFARELEERTGHRPRVVRGLAAARPGDLVLEVDPQRHDLGGEGYDLHIDDVVHVTGATPTGVFYGTRTILQVLATTDALPRGRTIDVPTYPERGVGVCACYIHVSMAWFERLMRDMAYLKLNQLWIEAKVKSDRYPGTVFWGYYTKDEVRRLSALARKYHITLVPEINSPGHIDPYLENYPELQLVDRYGNRQPSRLDITKPEAFDFLTGLIDEALEVWDTPYWHMGADEYMLGSAYEDYPHILEYAREKFGPDATPQDAFVDFINRVNAHVKSKGKTLRIWNDGLAGENTIPLDPDIVVEHWDGRSHILRPSQLLEAGHRVMNSSYALYLVRGGFQTDTRQLYETDWTPLRFENETLTARHPDLTGAKITMWPDNGRGHTENEVEVQAFMPLRHLALTTWGGPKPTDSYDEFVALAEAIGHAPGWENIDRQPLPAGTYAFVDVTPKGARDVPPGGDRLAPLAAEPGAAAGFVAGSSATWDLLPTSDGYYRLRSTGTDVCLTIEEGRRYLNVPLEAGAPFTLIECSTAASQKTQRWQLVPGPGGAVRLVNAVSQLPVTRGEADVAVQMPPDERTPALFTAVPLD</sequence>
<dbReference type="PANTHER" id="PTHR43678">
    <property type="entry name" value="PUTATIVE (AFU_ORTHOLOGUE AFUA_2G00640)-RELATED"/>
    <property type="match status" value="1"/>
</dbReference>
<feature type="domain" description="Beta-hexosaminidase bacterial type N-terminal" evidence="7">
    <location>
        <begin position="34"/>
        <end position="148"/>
    </location>
</feature>
<dbReference type="OrthoDB" id="9763537at2"/>
<evidence type="ECO:0000259" key="7">
    <source>
        <dbReference type="Pfam" id="PF02838"/>
    </source>
</evidence>
<comment type="caution">
    <text evidence="8">The sequence shown here is derived from an EMBL/GenBank/DDBJ whole genome shotgun (WGS) entry which is preliminary data.</text>
</comment>
<dbReference type="SUPFAM" id="SSF55545">
    <property type="entry name" value="beta-N-acetylhexosaminidase-like domain"/>
    <property type="match status" value="1"/>
</dbReference>